<reference evidence="2 3" key="1">
    <citation type="submission" date="2017-10" db="EMBL/GenBank/DDBJ databases">
        <title>Whole genome sequencing of members of genus Pseudoxanthomonas.</title>
        <authorList>
            <person name="Kumar S."/>
            <person name="Bansal K."/>
            <person name="Kaur A."/>
            <person name="Patil P."/>
            <person name="Sharma S."/>
            <person name="Patil P.B."/>
        </authorList>
    </citation>
    <scope>NUCLEOTIDE SEQUENCE [LARGE SCALE GENOMIC DNA]</scope>
    <source>
        <strain evidence="2 3">DSM 17801</strain>
    </source>
</reference>
<name>A0ABQ6ZA42_9GAMM</name>
<organism evidence="2 3">
    <name type="scientific">Pseudoxanthomonas daejeonensis</name>
    <dbReference type="NCBI Taxonomy" id="266062"/>
    <lineage>
        <taxon>Bacteria</taxon>
        <taxon>Pseudomonadati</taxon>
        <taxon>Pseudomonadota</taxon>
        <taxon>Gammaproteobacteria</taxon>
        <taxon>Lysobacterales</taxon>
        <taxon>Lysobacteraceae</taxon>
        <taxon>Pseudoxanthomonas</taxon>
    </lineage>
</organism>
<protein>
    <recommendedName>
        <fullName evidence="1">DUF4440 domain-containing protein</fullName>
    </recommendedName>
</protein>
<evidence type="ECO:0000313" key="2">
    <source>
        <dbReference type="EMBL" id="KAF1696530.1"/>
    </source>
</evidence>
<dbReference type="InterPro" id="IPR032710">
    <property type="entry name" value="NTF2-like_dom_sf"/>
</dbReference>
<comment type="caution">
    <text evidence="2">The sequence shown here is derived from an EMBL/GenBank/DDBJ whole genome shotgun (WGS) entry which is preliminary data.</text>
</comment>
<sequence length="202" mass="21857">MSWGSEGVADRIGHHFPRACWPPGRGHRVRLRHACHPAHATRENDMQHRHRVGKAVFCALALWAGSAVAAGKEPSAGDCFKAGFESNNADAVAACYAEDGIIWFPGGPKAQGRVAIRDGFAHFLGGFTVKEVQMTEIGHEGIGDARVAWGTYAIRAVDKASGAEFTQSGRFTDVQKKIDGRWLYVVDHPSDDPPAKPETAKN</sequence>
<keyword evidence="3" id="KW-1185">Reference proteome</keyword>
<dbReference type="EMBL" id="PDWN01000003">
    <property type="protein sequence ID" value="KAF1696530.1"/>
    <property type="molecule type" value="Genomic_DNA"/>
</dbReference>
<dbReference type="Gene3D" id="3.10.450.50">
    <property type="match status" value="1"/>
</dbReference>
<gene>
    <name evidence="2" type="ORF">CSC65_04815</name>
</gene>
<feature type="domain" description="DUF4440" evidence="1">
    <location>
        <begin position="82"/>
        <end position="183"/>
    </location>
</feature>
<dbReference type="Proteomes" id="UP000788419">
    <property type="component" value="Unassembled WGS sequence"/>
</dbReference>
<evidence type="ECO:0000259" key="1">
    <source>
        <dbReference type="Pfam" id="PF14534"/>
    </source>
</evidence>
<dbReference type="SUPFAM" id="SSF54427">
    <property type="entry name" value="NTF2-like"/>
    <property type="match status" value="1"/>
</dbReference>
<accession>A0ABQ6ZA42</accession>
<dbReference type="Pfam" id="PF14534">
    <property type="entry name" value="DUF4440"/>
    <property type="match status" value="1"/>
</dbReference>
<proteinExistence type="predicted"/>
<evidence type="ECO:0000313" key="3">
    <source>
        <dbReference type="Proteomes" id="UP000788419"/>
    </source>
</evidence>
<dbReference type="CDD" id="cd00531">
    <property type="entry name" value="NTF2_like"/>
    <property type="match status" value="1"/>
</dbReference>
<dbReference type="InterPro" id="IPR027843">
    <property type="entry name" value="DUF4440"/>
</dbReference>